<comment type="caution">
    <text evidence="6">The sequence shown here is derived from an EMBL/GenBank/DDBJ whole genome shotgun (WGS) entry which is preliminary data.</text>
</comment>
<dbReference type="EMBL" id="JAALLS010000025">
    <property type="protein sequence ID" value="NGP89807.1"/>
    <property type="molecule type" value="Genomic_DNA"/>
</dbReference>
<dbReference type="InterPro" id="IPR000871">
    <property type="entry name" value="Beta-lactam_class-A"/>
</dbReference>
<keyword evidence="6" id="KW-0378">Hydrolase</keyword>
<comment type="similarity">
    <text evidence="2">Belongs to the class-A beta-lactamase family.</text>
</comment>
<dbReference type="AlphaFoldDB" id="A0A6M1T6M8"/>
<evidence type="ECO:0000256" key="4">
    <source>
        <dbReference type="SAM" id="SignalP"/>
    </source>
</evidence>
<feature type="signal peptide" evidence="4">
    <location>
        <begin position="1"/>
        <end position="27"/>
    </location>
</feature>
<comment type="catalytic activity">
    <reaction evidence="1">
        <text>a beta-lactam + H2O = a substituted beta-amino acid</text>
        <dbReference type="Rhea" id="RHEA:20401"/>
        <dbReference type="ChEBI" id="CHEBI:15377"/>
        <dbReference type="ChEBI" id="CHEBI:35627"/>
        <dbReference type="ChEBI" id="CHEBI:140347"/>
        <dbReference type="EC" id="3.5.2.6"/>
    </reaction>
</comment>
<reference evidence="6 7" key="1">
    <citation type="submission" date="2020-02" db="EMBL/GenBank/DDBJ databases">
        <title>Aliifodinibius halophilus 2W32, complete genome.</title>
        <authorList>
            <person name="Li Y."/>
            <person name="Wu S."/>
        </authorList>
    </citation>
    <scope>NUCLEOTIDE SEQUENCE [LARGE SCALE GENOMIC DNA]</scope>
    <source>
        <strain evidence="6 7">2W32</strain>
    </source>
</reference>
<dbReference type="PANTHER" id="PTHR35333:SF3">
    <property type="entry name" value="BETA-LACTAMASE-TYPE TRANSPEPTIDASE FOLD CONTAINING PROTEIN"/>
    <property type="match status" value="1"/>
</dbReference>
<dbReference type="GO" id="GO:0046677">
    <property type="term" value="P:response to antibiotic"/>
    <property type="evidence" value="ECO:0007669"/>
    <property type="project" value="InterPro"/>
</dbReference>
<dbReference type="InterPro" id="IPR012338">
    <property type="entry name" value="Beta-lactam/transpept-like"/>
</dbReference>
<feature type="chain" id="PRO_5026910678" description="beta-lactamase" evidence="4">
    <location>
        <begin position="28"/>
        <end position="303"/>
    </location>
</feature>
<keyword evidence="7" id="KW-1185">Reference proteome</keyword>
<keyword evidence="4" id="KW-0732">Signal</keyword>
<accession>A0A6M1T6M8</accession>
<organism evidence="6 7">
    <name type="scientific">Fodinibius halophilus</name>
    <dbReference type="NCBI Taxonomy" id="1736908"/>
    <lineage>
        <taxon>Bacteria</taxon>
        <taxon>Pseudomonadati</taxon>
        <taxon>Balneolota</taxon>
        <taxon>Balneolia</taxon>
        <taxon>Balneolales</taxon>
        <taxon>Balneolaceae</taxon>
        <taxon>Fodinibius</taxon>
    </lineage>
</organism>
<evidence type="ECO:0000256" key="1">
    <source>
        <dbReference type="ARBA" id="ARBA00001526"/>
    </source>
</evidence>
<evidence type="ECO:0000313" key="6">
    <source>
        <dbReference type="EMBL" id="NGP89807.1"/>
    </source>
</evidence>
<dbReference type="PANTHER" id="PTHR35333">
    <property type="entry name" value="BETA-LACTAMASE"/>
    <property type="match status" value="1"/>
</dbReference>
<gene>
    <name evidence="6" type="ORF">G3569_15725</name>
</gene>
<proteinExistence type="inferred from homology"/>
<evidence type="ECO:0000256" key="3">
    <source>
        <dbReference type="ARBA" id="ARBA00012865"/>
    </source>
</evidence>
<evidence type="ECO:0000256" key="2">
    <source>
        <dbReference type="ARBA" id="ARBA00009009"/>
    </source>
</evidence>
<sequence>MIKKRSVTILYAFILIVFFSSCTSSNSVETVRGLKSKIKKQLKKVKGDFAVAFKNLSDTSQAIYINEREKFHAASTMKTPVMIELFNQAENGRFSLDDSITVKNEFRSIVDSSRYEMDISEDSEGKLYDMIGKKRSIRQLITDMITMSSNLATNILIQKVGAHNVTQTMRSYGVDSIMVLRGVEDIKAYEKGLSNRTTALDEAIIYEQLGKGQAVSREASEAMIEILIEQHFNEMIPAQLPESVVVAHKTGWITGVNHDAGLIILPNGHKYVLVLLSKNAPNRERVQSAFADISGDIYKFIAN</sequence>
<evidence type="ECO:0000313" key="7">
    <source>
        <dbReference type="Proteomes" id="UP000479132"/>
    </source>
</evidence>
<dbReference type="GO" id="GO:0008800">
    <property type="term" value="F:beta-lactamase activity"/>
    <property type="evidence" value="ECO:0007669"/>
    <property type="project" value="UniProtKB-EC"/>
</dbReference>
<dbReference type="EC" id="3.5.2.6" evidence="3"/>
<dbReference type="RefSeq" id="WP_165270934.1">
    <property type="nucleotide sequence ID" value="NZ_JAALLS010000025.1"/>
</dbReference>
<evidence type="ECO:0000259" key="5">
    <source>
        <dbReference type="Pfam" id="PF13354"/>
    </source>
</evidence>
<name>A0A6M1T6M8_9BACT</name>
<dbReference type="InterPro" id="IPR045155">
    <property type="entry name" value="Beta-lactam_cat"/>
</dbReference>
<dbReference type="Proteomes" id="UP000479132">
    <property type="component" value="Unassembled WGS sequence"/>
</dbReference>
<protein>
    <recommendedName>
        <fullName evidence="3">beta-lactamase</fullName>
        <ecNumber evidence="3">3.5.2.6</ecNumber>
    </recommendedName>
</protein>
<dbReference type="Pfam" id="PF13354">
    <property type="entry name" value="Beta-lactamase2"/>
    <property type="match status" value="1"/>
</dbReference>
<feature type="domain" description="Beta-lactamase class A catalytic" evidence="5">
    <location>
        <begin position="51"/>
        <end position="276"/>
    </location>
</feature>
<dbReference type="Gene3D" id="3.40.710.10">
    <property type="entry name" value="DD-peptidase/beta-lactamase superfamily"/>
    <property type="match status" value="1"/>
</dbReference>
<dbReference type="PROSITE" id="PS51257">
    <property type="entry name" value="PROKAR_LIPOPROTEIN"/>
    <property type="match status" value="1"/>
</dbReference>
<dbReference type="GO" id="GO:0030655">
    <property type="term" value="P:beta-lactam antibiotic catabolic process"/>
    <property type="evidence" value="ECO:0007669"/>
    <property type="project" value="InterPro"/>
</dbReference>
<dbReference type="SUPFAM" id="SSF56601">
    <property type="entry name" value="beta-lactamase/transpeptidase-like"/>
    <property type="match status" value="1"/>
</dbReference>